<dbReference type="GO" id="GO:0018741">
    <property type="term" value="F:linear primary-alkylsulfatase activity"/>
    <property type="evidence" value="ECO:0007669"/>
    <property type="project" value="UniProtKB-EC"/>
</dbReference>
<reference evidence="10" key="1">
    <citation type="submission" date="2020-12" db="EMBL/GenBank/DDBJ databases">
        <title>Genomic characterization of non-nitrogen-fixing Frankia strains.</title>
        <authorList>
            <person name="Carlos-Shanley C."/>
            <person name="Guerra T."/>
            <person name="Hahn D."/>
        </authorList>
    </citation>
    <scope>NUCLEOTIDE SEQUENCE</scope>
    <source>
        <strain evidence="10">CN6</strain>
    </source>
</reference>
<dbReference type="InterPro" id="IPR052195">
    <property type="entry name" value="Bact_Alkyl/Aryl-Sulfatase"/>
</dbReference>
<dbReference type="InterPro" id="IPR029228">
    <property type="entry name" value="Alkyl_sulf_dimr"/>
</dbReference>
<dbReference type="Gene3D" id="3.30.1050.10">
    <property type="entry name" value="SCP2 sterol-binding domain"/>
    <property type="match status" value="1"/>
</dbReference>
<proteinExistence type="inferred from homology"/>
<evidence type="ECO:0000256" key="7">
    <source>
        <dbReference type="ARBA" id="ARBA00068034"/>
    </source>
</evidence>
<dbReference type="InterPro" id="IPR036527">
    <property type="entry name" value="SCP2_sterol-bd_dom_sf"/>
</dbReference>
<keyword evidence="4" id="KW-0862">Zinc</keyword>
<evidence type="ECO:0000256" key="8">
    <source>
        <dbReference type="ARBA" id="ARBA00075789"/>
    </source>
</evidence>
<dbReference type="InterPro" id="IPR044097">
    <property type="entry name" value="Bds1/SdsA1_MBL-fold"/>
</dbReference>
<dbReference type="Gene3D" id="3.60.15.30">
    <property type="entry name" value="Metallo-beta-lactamase domain"/>
    <property type="match status" value="1"/>
</dbReference>
<evidence type="ECO:0000313" key="11">
    <source>
        <dbReference type="Proteomes" id="UP000604475"/>
    </source>
</evidence>
<dbReference type="InterPro" id="IPR029229">
    <property type="entry name" value="Alkyl_sulf_C"/>
</dbReference>
<evidence type="ECO:0000256" key="4">
    <source>
        <dbReference type="ARBA" id="ARBA00022833"/>
    </source>
</evidence>
<dbReference type="CDD" id="cd07710">
    <property type="entry name" value="arylsulfatase_Sdsa1-like_MBL-fold"/>
    <property type="match status" value="1"/>
</dbReference>
<dbReference type="Proteomes" id="UP000604475">
    <property type="component" value="Unassembled WGS sequence"/>
</dbReference>
<accession>A0A937UPC1</accession>
<evidence type="ECO:0000259" key="9">
    <source>
        <dbReference type="SMART" id="SM00849"/>
    </source>
</evidence>
<gene>
    <name evidence="10" type="ORF">I7412_17515</name>
</gene>
<dbReference type="FunFam" id="3.60.15.30:FF:000001">
    <property type="entry name" value="Alkyl/aryl-sulfatase BDS1"/>
    <property type="match status" value="1"/>
</dbReference>
<comment type="similarity">
    <text evidence="5">Belongs to the metallo-beta-lactamase superfamily. Type III sulfatase family.</text>
</comment>
<dbReference type="Pfam" id="PF00753">
    <property type="entry name" value="Lactamase_B"/>
    <property type="match status" value="1"/>
</dbReference>
<dbReference type="AlphaFoldDB" id="A0A937UPC1"/>
<dbReference type="GO" id="GO:0046983">
    <property type="term" value="F:protein dimerization activity"/>
    <property type="evidence" value="ECO:0007669"/>
    <property type="project" value="InterPro"/>
</dbReference>
<comment type="caution">
    <text evidence="10">The sequence shown here is derived from an EMBL/GenBank/DDBJ whole genome shotgun (WGS) entry which is preliminary data.</text>
</comment>
<dbReference type="InterPro" id="IPR001279">
    <property type="entry name" value="Metallo-B-lactamas"/>
</dbReference>
<dbReference type="EC" id="3.1.6.21" evidence="6"/>
<dbReference type="SMART" id="SM00849">
    <property type="entry name" value="Lactamase_B"/>
    <property type="match status" value="1"/>
</dbReference>
<comment type="cofactor">
    <cofactor evidence="1">
        <name>Zn(2+)</name>
        <dbReference type="ChEBI" id="CHEBI:29105"/>
    </cofactor>
</comment>
<dbReference type="SUPFAM" id="SSF56281">
    <property type="entry name" value="Metallo-hydrolase/oxidoreductase"/>
    <property type="match status" value="1"/>
</dbReference>
<dbReference type="RefSeq" id="WP_203004908.1">
    <property type="nucleotide sequence ID" value="NZ_JADWYU010000137.1"/>
</dbReference>
<evidence type="ECO:0000256" key="5">
    <source>
        <dbReference type="ARBA" id="ARBA00033751"/>
    </source>
</evidence>
<feature type="domain" description="Metallo-beta-lactamase" evidence="9">
    <location>
        <begin position="107"/>
        <end position="329"/>
    </location>
</feature>
<organism evidence="10 11">
    <name type="scientific">Frankia nepalensis</name>
    <dbReference type="NCBI Taxonomy" id="1836974"/>
    <lineage>
        <taxon>Bacteria</taxon>
        <taxon>Bacillati</taxon>
        <taxon>Actinomycetota</taxon>
        <taxon>Actinomycetes</taxon>
        <taxon>Frankiales</taxon>
        <taxon>Frankiaceae</taxon>
        <taxon>Frankia</taxon>
    </lineage>
</organism>
<keyword evidence="3" id="KW-0378">Hydrolase</keyword>
<dbReference type="GO" id="GO:0046872">
    <property type="term" value="F:metal ion binding"/>
    <property type="evidence" value="ECO:0007669"/>
    <property type="project" value="UniProtKB-KW"/>
</dbReference>
<evidence type="ECO:0000256" key="1">
    <source>
        <dbReference type="ARBA" id="ARBA00001947"/>
    </source>
</evidence>
<evidence type="ECO:0000256" key="6">
    <source>
        <dbReference type="ARBA" id="ARBA00066568"/>
    </source>
</evidence>
<dbReference type="FunFam" id="1.25.40.880:FF:000001">
    <property type="entry name" value="SDS hydrolase SdsA1"/>
    <property type="match status" value="1"/>
</dbReference>
<dbReference type="GO" id="GO:0018909">
    <property type="term" value="P:dodecyl sulfate metabolic process"/>
    <property type="evidence" value="ECO:0007669"/>
    <property type="project" value="InterPro"/>
</dbReference>
<evidence type="ECO:0000256" key="3">
    <source>
        <dbReference type="ARBA" id="ARBA00022801"/>
    </source>
</evidence>
<protein>
    <recommendedName>
        <fullName evidence="7">Linear primary-alkylsulfatase</fullName>
        <ecNumber evidence="6">3.1.6.21</ecNumber>
    </recommendedName>
    <alternativeName>
        <fullName evidence="8">Type III linear primary-alkylsulfatase</fullName>
    </alternativeName>
</protein>
<evidence type="ECO:0000256" key="2">
    <source>
        <dbReference type="ARBA" id="ARBA00022723"/>
    </source>
</evidence>
<dbReference type="EMBL" id="JAEACQ010000197">
    <property type="protein sequence ID" value="MBL7628922.1"/>
    <property type="molecule type" value="Genomic_DNA"/>
</dbReference>
<dbReference type="Pfam" id="PF14864">
    <property type="entry name" value="Alkyl_sulf_C"/>
    <property type="match status" value="1"/>
</dbReference>
<dbReference type="InterPro" id="IPR038536">
    <property type="entry name" value="Alkyl/aryl-sulf_dimr_sf"/>
</dbReference>
<dbReference type="Pfam" id="PF14863">
    <property type="entry name" value="Alkyl_sulf_dimr"/>
    <property type="match status" value="1"/>
</dbReference>
<dbReference type="SUPFAM" id="SSF55718">
    <property type="entry name" value="SCP-like"/>
    <property type="match status" value="1"/>
</dbReference>
<dbReference type="PANTHER" id="PTHR43223:SF1">
    <property type="entry name" value="ALKYL_ARYL-SULFATASE BDS1"/>
    <property type="match status" value="1"/>
</dbReference>
<evidence type="ECO:0000313" key="10">
    <source>
        <dbReference type="EMBL" id="MBL7628922.1"/>
    </source>
</evidence>
<name>A0A937UPC1_9ACTN</name>
<keyword evidence="2" id="KW-0479">Metal-binding</keyword>
<keyword evidence="11" id="KW-1185">Reference proteome</keyword>
<sequence>MVGVDERPRVSEPTRAVNEATARALPFGDEADFADARRGLIEEVRGLVVQDPSGFTSWDSRPYEFLRDGAAAPETVNPSLWRYARLMATTGLFEVAEGIYQVRGMDISIVTFIEGDTGVIVVDPLVTAGVARAALDLYRRHRGDRPVVAVIHSHSHADHYGGVAGVVDPADVAAGRVEILAPEGFLEHAVTENVFAGTAMSRRAVNMYGALLPKGPAGQVSGGQGLTNSLGAPTLIPPTRIIRATGERVELDGVRLVFQLVPDTEAPAEMNMHLPDRRALFVAETANATMHQLYTLRGAQVRDARAWARYLNETAALFAADSDVLFSTHSWPRWGTAALSEYLTDQADVYKYLHDQTLRLANAGYTMLECAEMIELPPRLAEKWYNRGYYGSVSHNVKAVWQRYLGWFDGNPANLHPLPPEPAGRRYTEMMGGPAAVVAKAEEYFDRGDYRWVLQVLNHVVFGHPDHRPARELAARACEQLAYQTENAPWRNFYLAGADELRRGVPTGLPATGTASADTARAMPVGTLLDYAGTRLDGPRAGAEEPFTLDLEIDEPAGRWRVEVRNGVLRHRALGDEETAGASVLRLTRSDLVAALLGEATLADLRAAGRATVHGAPGPADRLFGLLADSAFWWPIATP</sequence>
<dbReference type="PANTHER" id="PTHR43223">
    <property type="entry name" value="ALKYL/ARYL-SULFATASE"/>
    <property type="match status" value="1"/>
</dbReference>
<dbReference type="InterPro" id="IPR036866">
    <property type="entry name" value="RibonucZ/Hydroxyglut_hydro"/>
</dbReference>
<dbReference type="Gene3D" id="1.25.40.880">
    <property type="entry name" value="Alkyl sulfatase, dimerisation domain"/>
    <property type="match status" value="1"/>
</dbReference>